<sequence length="245" mass="27449">MANQDINNSRFTKEAAEWDNNKKHVESTQNAFEAIQRYVPAFKNGSNKSLNVLEIGSGTGLLSFTLSPHINTLVGVDTAEGMISAFRTKLADVAKPNLCTINHFLTDPDSPELQDACAALQPDARRPFRFDLVVSHLTLHHIPSMREIFALMYRCLKPGGVVALTDYEDFGKEAIRFHPEIKRPGVERHGIVRAEAQELLVETGFGEVRVEEAFVLKKEVDDEEGMDKLDGEMAFPFLMLYGVKR</sequence>
<dbReference type="SUPFAM" id="SSF53335">
    <property type="entry name" value="S-adenosyl-L-methionine-dependent methyltransferases"/>
    <property type="match status" value="1"/>
</dbReference>
<feature type="domain" description="Methyltransferase type 12" evidence="2">
    <location>
        <begin position="53"/>
        <end position="162"/>
    </location>
</feature>
<dbReference type="CDD" id="cd02440">
    <property type="entry name" value="AdoMet_MTases"/>
    <property type="match status" value="1"/>
</dbReference>
<name>A0A7U2I6C5_PHANO</name>
<evidence type="ECO:0000313" key="4">
    <source>
        <dbReference type="Proteomes" id="UP000663193"/>
    </source>
</evidence>
<dbReference type="OMA" id="PFLVCEG"/>
<dbReference type="InterPro" id="IPR013217">
    <property type="entry name" value="Methyltransf_12"/>
</dbReference>
<dbReference type="RefSeq" id="XP_001800506.1">
    <property type="nucleotide sequence ID" value="XM_001800454.1"/>
</dbReference>
<keyword evidence="4" id="KW-1185">Reference proteome</keyword>
<dbReference type="Gene3D" id="3.40.50.150">
    <property type="entry name" value="Vaccinia Virus protein VP39"/>
    <property type="match status" value="1"/>
</dbReference>
<dbReference type="Proteomes" id="UP000663193">
    <property type="component" value="Chromosome 15"/>
</dbReference>
<dbReference type="VEuPathDB" id="FungiDB:JI435_102250"/>
<reference evidence="4" key="1">
    <citation type="journal article" date="2021" name="BMC Genomics">
        <title>Chromosome-level genome assembly and manually-curated proteome of model necrotroph Parastagonospora nodorum Sn15 reveals a genome-wide trove of candidate effector homologs, and redundancy of virulence-related functions within an accessory chromosome.</title>
        <authorList>
            <person name="Bertazzoni S."/>
            <person name="Jones D.A.B."/>
            <person name="Phan H.T."/>
            <person name="Tan K.-C."/>
            <person name="Hane J.K."/>
        </authorList>
    </citation>
    <scope>NUCLEOTIDE SEQUENCE [LARGE SCALE GENOMIC DNA]</scope>
    <source>
        <strain evidence="4">SN15 / ATCC MYA-4574 / FGSC 10173)</strain>
    </source>
</reference>
<evidence type="ECO:0000313" key="3">
    <source>
        <dbReference type="EMBL" id="QRD03440.1"/>
    </source>
</evidence>
<keyword evidence="1" id="KW-0808">Transferase</keyword>
<proteinExistence type="predicted"/>
<evidence type="ECO:0000256" key="1">
    <source>
        <dbReference type="ARBA" id="ARBA00022679"/>
    </source>
</evidence>
<dbReference type="GO" id="GO:0016740">
    <property type="term" value="F:transferase activity"/>
    <property type="evidence" value="ECO:0007669"/>
    <property type="project" value="UniProtKB-KW"/>
</dbReference>
<gene>
    <name evidence="3" type="ORF">JI435_102250</name>
</gene>
<dbReference type="PANTHER" id="PTHR43861">
    <property type="entry name" value="TRANS-ACONITATE 2-METHYLTRANSFERASE-RELATED"/>
    <property type="match status" value="1"/>
</dbReference>
<evidence type="ECO:0000259" key="2">
    <source>
        <dbReference type="Pfam" id="PF08242"/>
    </source>
</evidence>
<protein>
    <recommendedName>
        <fullName evidence="2">Methyltransferase type 12 domain-containing protein</fullName>
    </recommendedName>
</protein>
<dbReference type="InterPro" id="IPR029063">
    <property type="entry name" value="SAM-dependent_MTases_sf"/>
</dbReference>
<dbReference type="PANTHER" id="PTHR43861:SF3">
    <property type="entry name" value="PUTATIVE (AFU_ORTHOLOGUE AFUA_2G14390)-RELATED"/>
    <property type="match status" value="1"/>
</dbReference>
<organism evidence="3 4">
    <name type="scientific">Phaeosphaeria nodorum (strain SN15 / ATCC MYA-4574 / FGSC 10173)</name>
    <name type="common">Glume blotch fungus</name>
    <name type="synonym">Parastagonospora nodorum</name>
    <dbReference type="NCBI Taxonomy" id="321614"/>
    <lineage>
        <taxon>Eukaryota</taxon>
        <taxon>Fungi</taxon>
        <taxon>Dikarya</taxon>
        <taxon>Ascomycota</taxon>
        <taxon>Pezizomycotina</taxon>
        <taxon>Dothideomycetes</taxon>
        <taxon>Pleosporomycetidae</taxon>
        <taxon>Pleosporales</taxon>
        <taxon>Pleosporineae</taxon>
        <taxon>Phaeosphaeriaceae</taxon>
        <taxon>Parastagonospora</taxon>
    </lineage>
</organism>
<dbReference type="AlphaFoldDB" id="A0A7U2I6C5"/>
<dbReference type="OrthoDB" id="66144at2759"/>
<dbReference type="KEGG" id="pno:SNOG_10225"/>
<dbReference type="Pfam" id="PF08242">
    <property type="entry name" value="Methyltransf_12"/>
    <property type="match status" value="1"/>
</dbReference>
<accession>A0A7U2I6C5</accession>
<dbReference type="EMBL" id="CP069037">
    <property type="protein sequence ID" value="QRD03440.1"/>
    <property type="molecule type" value="Genomic_DNA"/>
</dbReference>